<gene>
    <name evidence="3" type="ORF">MKP09_24870</name>
</gene>
<name>A0ABS9SR90_9BACT</name>
<keyword evidence="2" id="KW-0472">Membrane</keyword>
<protein>
    <submittedName>
        <fullName evidence="3">Uncharacterized protein</fullName>
    </submittedName>
</protein>
<sequence>MRFTKPKILSIFFILVGIIAIVTLASWNLPMSPGMFDKFFSVSDTIPGNCKEKLSDLDEAFAKLEKAKIELKEKDIAASVTKALREINIQQIQESVDNALADADVALDKVDLEHIKSNVASAIAKINTEKINEQVKIAAENLKPQIEKSIEEARLQIEKAQKEITDAKKQLRTKS</sequence>
<dbReference type="EMBL" id="JAKWBL010000005">
    <property type="protein sequence ID" value="MCH5600912.1"/>
    <property type="molecule type" value="Genomic_DNA"/>
</dbReference>
<feature type="coiled-coil region" evidence="1">
    <location>
        <begin position="143"/>
        <end position="170"/>
    </location>
</feature>
<feature type="coiled-coil region" evidence="1">
    <location>
        <begin position="50"/>
        <end position="77"/>
    </location>
</feature>
<keyword evidence="1" id="KW-0175">Coiled coil</keyword>
<comment type="caution">
    <text evidence="3">The sequence shown here is derived from an EMBL/GenBank/DDBJ whole genome shotgun (WGS) entry which is preliminary data.</text>
</comment>
<accession>A0ABS9SR90</accession>
<organism evidence="3 4">
    <name type="scientific">Niabella ginsengisoli</name>
    <dbReference type="NCBI Taxonomy" id="522298"/>
    <lineage>
        <taxon>Bacteria</taxon>
        <taxon>Pseudomonadati</taxon>
        <taxon>Bacteroidota</taxon>
        <taxon>Chitinophagia</taxon>
        <taxon>Chitinophagales</taxon>
        <taxon>Chitinophagaceae</taxon>
        <taxon>Niabella</taxon>
    </lineage>
</organism>
<dbReference type="RefSeq" id="WP_240833433.1">
    <property type="nucleotide sequence ID" value="NZ_JAKWBL010000005.1"/>
</dbReference>
<evidence type="ECO:0000256" key="1">
    <source>
        <dbReference type="SAM" id="Coils"/>
    </source>
</evidence>
<proteinExistence type="predicted"/>
<keyword evidence="2" id="KW-0812">Transmembrane</keyword>
<evidence type="ECO:0000313" key="3">
    <source>
        <dbReference type="EMBL" id="MCH5600912.1"/>
    </source>
</evidence>
<reference evidence="3 4" key="1">
    <citation type="submission" date="2022-02" db="EMBL/GenBank/DDBJ databases">
        <authorList>
            <person name="Min J."/>
        </authorList>
    </citation>
    <scope>NUCLEOTIDE SEQUENCE [LARGE SCALE GENOMIC DNA]</scope>
    <source>
        <strain evidence="3 4">GR10-1</strain>
    </source>
</reference>
<evidence type="ECO:0000313" key="4">
    <source>
        <dbReference type="Proteomes" id="UP001202248"/>
    </source>
</evidence>
<evidence type="ECO:0000256" key="2">
    <source>
        <dbReference type="SAM" id="Phobius"/>
    </source>
</evidence>
<keyword evidence="2" id="KW-1133">Transmembrane helix</keyword>
<feature type="transmembrane region" description="Helical" evidence="2">
    <location>
        <begin position="9"/>
        <end position="29"/>
    </location>
</feature>
<dbReference type="Proteomes" id="UP001202248">
    <property type="component" value="Unassembled WGS sequence"/>
</dbReference>
<keyword evidence="4" id="KW-1185">Reference proteome</keyword>